<organism evidence="2 3">
    <name type="scientific">Francisella philomiragia</name>
    <dbReference type="NCBI Taxonomy" id="28110"/>
    <lineage>
        <taxon>Bacteria</taxon>
        <taxon>Pseudomonadati</taxon>
        <taxon>Pseudomonadota</taxon>
        <taxon>Gammaproteobacteria</taxon>
        <taxon>Thiotrichales</taxon>
        <taxon>Francisellaceae</taxon>
        <taxon>Francisella</taxon>
    </lineage>
</organism>
<dbReference type="EMBL" id="CP009440">
    <property type="protein sequence ID" value="AJI53442.1"/>
    <property type="molecule type" value="Genomic_DNA"/>
</dbReference>
<evidence type="ECO:0008006" key="4">
    <source>
        <dbReference type="Google" id="ProtNLM"/>
    </source>
</evidence>
<evidence type="ECO:0000256" key="1">
    <source>
        <dbReference type="SAM" id="SignalP"/>
    </source>
</evidence>
<reference evidence="2 3" key="1">
    <citation type="journal article" date="2015" name="Genome Announc.">
        <title>Genome sequencing of 18 francisella strains to aid in assay development and testing.</title>
        <authorList>
            <person name="Johnson S.L."/>
            <person name="Daligault H.E."/>
            <person name="Davenport K.W."/>
            <person name="Coyne S.R."/>
            <person name="Frey K.G."/>
            <person name="Koroleva G.I."/>
            <person name="Broomall S.M."/>
            <person name="Bishop-Lilly K.A."/>
            <person name="Bruce D.C."/>
            <person name="Chertkov O."/>
            <person name="Freitas T."/>
            <person name="Jaissle J."/>
            <person name="Ladner J.T."/>
            <person name="Rosenzweig C.N."/>
            <person name="Gibbons H.S."/>
            <person name="Palacios G.F."/>
            <person name="Redden C.L."/>
            <person name="Xu Y."/>
            <person name="Minogue T.D."/>
            <person name="Chain P.S."/>
        </authorList>
    </citation>
    <scope>NUCLEOTIDE SEQUENCE [LARGE SCALE GENOMIC DNA]</scope>
    <source>
        <strain evidence="2 3">GA01-2794</strain>
    </source>
</reference>
<feature type="signal peptide" evidence="1">
    <location>
        <begin position="1"/>
        <end position="22"/>
    </location>
</feature>
<evidence type="ECO:0000313" key="3">
    <source>
        <dbReference type="Proteomes" id="UP000031830"/>
    </source>
</evidence>
<dbReference type="AlphaFoldDB" id="A0A0B6D5A3"/>
<sequence>MRKKLSILVYLVVLALSGCISSGPQQPNLTPLQIQLMQTKVFNVDLRTAFDATVTVMQNLGYIIQDANFNTGIITAKSTENANGWGQSEYTEATAFIQPYRQSTKDSSIRINFVVYQSTPDPNQGAAPINTSYAILNPQAYENAFAKIQQQIFVQTGISPVLTQPVQQVS</sequence>
<accession>A0A0B6D5A3</accession>
<dbReference type="RefSeq" id="WP_044526647.1">
    <property type="nucleotide sequence ID" value="NZ_CP009440.1"/>
</dbReference>
<dbReference type="KEGG" id="fpz:LA55_1574"/>
<feature type="chain" id="PRO_5002122028" description="Lipoprotein" evidence="1">
    <location>
        <begin position="23"/>
        <end position="170"/>
    </location>
</feature>
<evidence type="ECO:0000313" key="2">
    <source>
        <dbReference type="EMBL" id="AJI53442.1"/>
    </source>
</evidence>
<gene>
    <name evidence="2" type="ORF">LA55_1574</name>
</gene>
<name>A0A0B6D5A3_9GAMM</name>
<dbReference type="Proteomes" id="UP000031830">
    <property type="component" value="Chromosome"/>
</dbReference>
<protein>
    <recommendedName>
        <fullName evidence="4">Lipoprotein</fullName>
    </recommendedName>
</protein>
<keyword evidence="1" id="KW-0732">Signal</keyword>
<dbReference type="PROSITE" id="PS51257">
    <property type="entry name" value="PROKAR_LIPOPROTEIN"/>
    <property type="match status" value="1"/>
</dbReference>
<dbReference type="OrthoDB" id="7062871at2"/>
<proteinExistence type="predicted"/>
<dbReference type="STRING" id="28110.KU46_10"/>